<evidence type="ECO:0000313" key="3">
    <source>
        <dbReference type="EMBL" id="MBB6055960.1"/>
    </source>
</evidence>
<dbReference type="RefSeq" id="WP_188026705.1">
    <property type="nucleotide sequence ID" value="NZ_JACHGR010000006.1"/>
</dbReference>
<keyword evidence="2" id="KW-0175">Coiled coil</keyword>
<comment type="similarity">
    <text evidence="1">Belongs to the SlyX family.</text>
</comment>
<dbReference type="EMBL" id="JACHGR010000006">
    <property type="protein sequence ID" value="MBB6055960.1"/>
    <property type="molecule type" value="Genomic_DNA"/>
</dbReference>
<dbReference type="PANTHER" id="PTHR36508:SF1">
    <property type="entry name" value="PROTEIN SLYX"/>
    <property type="match status" value="1"/>
</dbReference>
<dbReference type="AlphaFoldDB" id="A0A841GMG6"/>
<gene>
    <name evidence="1" type="primary">slyX</name>
    <name evidence="3" type="ORF">HNR75_001890</name>
</gene>
<proteinExistence type="inferred from homology"/>
<name>A0A841GMG6_9GAMM</name>
<feature type="coiled-coil region" evidence="2">
    <location>
        <begin position="5"/>
        <end position="46"/>
    </location>
</feature>
<protein>
    <recommendedName>
        <fullName evidence="1">Protein SlyX homolog</fullName>
    </recommendedName>
</protein>
<dbReference type="HAMAP" id="MF_00715">
    <property type="entry name" value="SlyX"/>
    <property type="match status" value="1"/>
</dbReference>
<evidence type="ECO:0000313" key="4">
    <source>
        <dbReference type="Proteomes" id="UP000585721"/>
    </source>
</evidence>
<dbReference type="Pfam" id="PF04102">
    <property type="entry name" value="SlyX"/>
    <property type="match status" value="1"/>
</dbReference>
<accession>A0A841GMG6</accession>
<evidence type="ECO:0000256" key="1">
    <source>
        <dbReference type="HAMAP-Rule" id="MF_00715"/>
    </source>
</evidence>
<evidence type="ECO:0000256" key="2">
    <source>
        <dbReference type="SAM" id="Coils"/>
    </source>
</evidence>
<keyword evidence="4" id="KW-1185">Reference proteome</keyword>
<dbReference type="InterPro" id="IPR007236">
    <property type="entry name" value="SlyX"/>
</dbReference>
<comment type="caution">
    <text evidence="3">The sequence shown here is derived from an EMBL/GenBank/DDBJ whole genome shotgun (WGS) entry which is preliminary data.</text>
</comment>
<dbReference type="Proteomes" id="UP000585721">
    <property type="component" value="Unassembled WGS sequence"/>
</dbReference>
<dbReference type="PANTHER" id="PTHR36508">
    <property type="entry name" value="PROTEIN SLYX"/>
    <property type="match status" value="1"/>
</dbReference>
<reference evidence="3 4" key="1">
    <citation type="submission" date="2020-08" db="EMBL/GenBank/DDBJ databases">
        <title>Genomic Encyclopedia of Type Strains, Phase IV (KMG-IV): sequencing the most valuable type-strain genomes for metagenomic binning, comparative biology and taxonomic classification.</title>
        <authorList>
            <person name="Goeker M."/>
        </authorList>
    </citation>
    <scope>NUCLEOTIDE SEQUENCE [LARGE SCALE GENOMIC DNA]</scope>
    <source>
        <strain evidence="3 4">DSM 22975</strain>
    </source>
</reference>
<sequence length="74" mass="8739">MLQQINELHERIEHLESRLAFQDDTIEQLNQALTLQQQDLDKLQHQMTLIISRMKEMVVSQIASQSEETPPPHY</sequence>
<organism evidence="3 4">
    <name type="scientific">Tolumonas osonensis</name>
    <dbReference type="NCBI Taxonomy" id="675874"/>
    <lineage>
        <taxon>Bacteria</taxon>
        <taxon>Pseudomonadati</taxon>
        <taxon>Pseudomonadota</taxon>
        <taxon>Gammaproteobacteria</taxon>
        <taxon>Aeromonadales</taxon>
        <taxon>Aeromonadaceae</taxon>
        <taxon>Tolumonas</taxon>
    </lineage>
</organism>
<dbReference type="Gene3D" id="1.20.5.300">
    <property type="match status" value="1"/>
</dbReference>